<name>A0A0D1YIJ7_9PEZI</name>
<dbReference type="GO" id="GO:0005783">
    <property type="term" value="C:endoplasmic reticulum"/>
    <property type="evidence" value="ECO:0007669"/>
    <property type="project" value="TreeGrafter"/>
</dbReference>
<evidence type="ECO:0000256" key="2">
    <source>
        <dbReference type="ARBA" id="ARBA00022692"/>
    </source>
</evidence>
<evidence type="ECO:0000256" key="5">
    <source>
        <dbReference type="SAM" id="Phobius"/>
    </source>
</evidence>
<dbReference type="VEuPathDB" id="FungiDB:PV09_07871"/>
<dbReference type="PANTHER" id="PTHR10250:SF26">
    <property type="entry name" value="GLUTATHIONE S-TRANSFERASE 3, MITOCHONDRIAL"/>
    <property type="match status" value="1"/>
</dbReference>
<dbReference type="GO" id="GO:0016020">
    <property type="term" value="C:membrane"/>
    <property type="evidence" value="ECO:0007669"/>
    <property type="project" value="UniProtKB-SubCell"/>
</dbReference>
<keyword evidence="7" id="KW-1185">Reference proteome</keyword>
<dbReference type="Pfam" id="PF01124">
    <property type="entry name" value="MAPEG"/>
    <property type="match status" value="1"/>
</dbReference>
<evidence type="ECO:0000256" key="4">
    <source>
        <dbReference type="ARBA" id="ARBA00023136"/>
    </source>
</evidence>
<dbReference type="Proteomes" id="UP000053259">
    <property type="component" value="Unassembled WGS sequence"/>
</dbReference>
<keyword evidence="4 5" id="KW-0472">Membrane</keyword>
<reference evidence="6 7" key="1">
    <citation type="submission" date="2015-01" db="EMBL/GenBank/DDBJ databases">
        <title>The Genome Sequence of Ochroconis gallopava CBS43764.</title>
        <authorList>
            <consortium name="The Broad Institute Genomics Platform"/>
            <person name="Cuomo C."/>
            <person name="de Hoog S."/>
            <person name="Gorbushina A."/>
            <person name="Stielow B."/>
            <person name="Teixiera M."/>
            <person name="Abouelleil A."/>
            <person name="Chapman S.B."/>
            <person name="Priest M."/>
            <person name="Young S.K."/>
            <person name="Wortman J."/>
            <person name="Nusbaum C."/>
            <person name="Birren B."/>
        </authorList>
    </citation>
    <scope>NUCLEOTIDE SEQUENCE [LARGE SCALE GENOMIC DNA]</scope>
    <source>
        <strain evidence="6 7">CBS 43764</strain>
    </source>
</reference>
<dbReference type="GO" id="GO:0004602">
    <property type="term" value="F:glutathione peroxidase activity"/>
    <property type="evidence" value="ECO:0007669"/>
    <property type="project" value="TreeGrafter"/>
</dbReference>
<comment type="subcellular location">
    <subcellularLocation>
        <location evidence="1">Membrane</location>
        <topology evidence="1">Multi-pass membrane protein</topology>
    </subcellularLocation>
</comment>
<dbReference type="GO" id="GO:0004364">
    <property type="term" value="F:glutathione transferase activity"/>
    <property type="evidence" value="ECO:0007669"/>
    <property type="project" value="TreeGrafter"/>
</dbReference>
<evidence type="ECO:0000313" key="7">
    <source>
        <dbReference type="Proteomes" id="UP000053259"/>
    </source>
</evidence>
<dbReference type="InParanoid" id="A0A0D1YIJ7"/>
<feature type="transmembrane region" description="Helical" evidence="5">
    <location>
        <begin position="135"/>
        <end position="153"/>
    </location>
</feature>
<keyword evidence="2 5" id="KW-0812">Transmembrane</keyword>
<dbReference type="EMBL" id="KN847561">
    <property type="protein sequence ID" value="KIW00687.1"/>
    <property type="molecule type" value="Genomic_DNA"/>
</dbReference>
<protein>
    <submittedName>
        <fullName evidence="6">Uncharacterized protein</fullName>
    </submittedName>
</protein>
<dbReference type="SUPFAM" id="SSF161084">
    <property type="entry name" value="MAPEG domain-like"/>
    <property type="match status" value="1"/>
</dbReference>
<dbReference type="GO" id="GO:0005635">
    <property type="term" value="C:nuclear envelope"/>
    <property type="evidence" value="ECO:0007669"/>
    <property type="project" value="TreeGrafter"/>
</dbReference>
<dbReference type="PANTHER" id="PTHR10250">
    <property type="entry name" value="MICROSOMAL GLUTATHIONE S-TRANSFERASE"/>
    <property type="match status" value="1"/>
</dbReference>
<dbReference type="OrthoDB" id="410651at2759"/>
<dbReference type="STRING" id="253628.A0A0D1YIJ7"/>
<dbReference type="InterPro" id="IPR023352">
    <property type="entry name" value="MAPEG-like_dom_sf"/>
</dbReference>
<gene>
    <name evidence="6" type="ORF">PV09_07871</name>
</gene>
<dbReference type="InterPro" id="IPR050997">
    <property type="entry name" value="MAPEG"/>
</dbReference>
<dbReference type="AlphaFoldDB" id="A0A0D1YIJ7"/>
<keyword evidence="3 5" id="KW-1133">Transmembrane helix</keyword>
<evidence type="ECO:0000256" key="1">
    <source>
        <dbReference type="ARBA" id="ARBA00004141"/>
    </source>
</evidence>
<dbReference type="Gene3D" id="1.20.120.550">
    <property type="entry name" value="Membrane associated eicosanoid/glutathione metabolism-like domain"/>
    <property type="match status" value="1"/>
</dbReference>
<evidence type="ECO:0000256" key="3">
    <source>
        <dbReference type="ARBA" id="ARBA00022989"/>
    </source>
</evidence>
<organism evidence="6 7">
    <name type="scientific">Verruconis gallopava</name>
    <dbReference type="NCBI Taxonomy" id="253628"/>
    <lineage>
        <taxon>Eukaryota</taxon>
        <taxon>Fungi</taxon>
        <taxon>Dikarya</taxon>
        <taxon>Ascomycota</taxon>
        <taxon>Pezizomycotina</taxon>
        <taxon>Dothideomycetes</taxon>
        <taxon>Pleosporomycetidae</taxon>
        <taxon>Venturiales</taxon>
        <taxon>Sympoventuriaceae</taxon>
        <taxon>Verruconis</taxon>
    </lineage>
</organism>
<dbReference type="RefSeq" id="XP_016210556.1">
    <property type="nucleotide sequence ID" value="XM_016361696.1"/>
</dbReference>
<sequence>MATTLAIQVPKEYGYTLVSAAASCFVAVWHGMRVGPFRRAAGVPYPNAYASQEQIAAATNPEQKKALYLFNCAQRAHYNFLENYVAVLPAMLIAGLGYPKTTAVTSAAWTVFRILYATGYTRADKEKGMGRYQGAGFWLAEAVLFVLVGKMGVDMIMA</sequence>
<evidence type="ECO:0000313" key="6">
    <source>
        <dbReference type="EMBL" id="KIW00687.1"/>
    </source>
</evidence>
<proteinExistence type="predicted"/>
<dbReference type="InterPro" id="IPR001129">
    <property type="entry name" value="Membr-assoc_MAPEG"/>
</dbReference>
<dbReference type="GeneID" id="27315844"/>
<dbReference type="HOGENOM" id="CLU_110291_1_1_1"/>
<feature type="transmembrane region" description="Helical" evidence="5">
    <location>
        <begin position="13"/>
        <end position="32"/>
    </location>
</feature>
<accession>A0A0D1YIJ7</accession>